<evidence type="ECO:0000313" key="1">
    <source>
        <dbReference type="EMBL" id="GBO22840.1"/>
    </source>
</evidence>
<sequence length="96" mass="10700">MIDENDFRQIKTIDKSDPLNVDDDFSLSRCCEHKSCDSSSLEDHIFDAEMCIKESQDTNAEISESKCEAMDTSETLINKNGAANGAHHVAVDNFNL</sequence>
<gene>
    <name evidence="1" type="ORF">AVEN_215852_1</name>
</gene>
<dbReference type="EMBL" id="BGPR01045912">
    <property type="protein sequence ID" value="GBO22840.1"/>
    <property type="molecule type" value="Genomic_DNA"/>
</dbReference>
<protein>
    <submittedName>
        <fullName evidence="1">Uncharacterized protein</fullName>
    </submittedName>
</protein>
<reference evidence="1 2" key="1">
    <citation type="journal article" date="2019" name="Sci. Rep.">
        <title>Orb-weaving spider Araneus ventricosus genome elucidates the spidroin gene catalogue.</title>
        <authorList>
            <person name="Kono N."/>
            <person name="Nakamura H."/>
            <person name="Ohtoshi R."/>
            <person name="Moran D.A.P."/>
            <person name="Shinohara A."/>
            <person name="Yoshida Y."/>
            <person name="Fujiwara M."/>
            <person name="Mori M."/>
            <person name="Tomita M."/>
            <person name="Arakawa K."/>
        </authorList>
    </citation>
    <scope>NUCLEOTIDE SEQUENCE [LARGE SCALE GENOMIC DNA]</scope>
</reference>
<dbReference type="Proteomes" id="UP000499080">
    <property type="component" value="Unassembled WGS sequence"/>
</dbReference>
<keyword evidence="2" id="KW-1185">Reference proteome</keyword>
<comment type="caution">
    <text evidence="1">The sequence shown here is derived from an EMBL/GenBank/DDBJ whole genome shotgun (WGS) entry which is preliminary data.</text>
</comment>
<name>A0A4Y2VGP8_ARAVE</name>
<dbReference type="AlphaFoldDB" id="A0A4Y2VGP8"/>
<evidence type="ECO:0000313" key="2">
    <source>
        <dbReference type="Proteomes" id="UP000499080"/>
    </source>
</evidence>
<accession>A0A4Y2VGP8</accession>
<organism evidence="1 2">
    <name type="scientific">Araneus ventricosus</name>
    <name type="common">Orbweaver spider</name>
    <name type="synonym">Epeira ventricosa</name>
    <dbReference type="NCBI Taxonomy" id="182803"/>
    <lineage>
        <taxon>Eukaryota</taxon>
        <taxon>Metazoa</taxon>
        <taxon>Ecdysozoa</taxon>
        <taxon>Arthropoda</taxon>
        <taxon>Chelicerata</taxon>
        <taxon>Arachnida</taxon>
        <taxon>Araneae</taxon>
        <taxon>Araneomorphae</taxon>
        <taxon>Entelegynae</taxon>
        <taxon>Araneoidea</taxon>
        <taxon>Araneidae</taxon>
        <taxon>Araneus</taxon>
    </lineage>
</organism>
<proteinExistence type="predicted"/>